<gene>
    <name evidence="1" type="ORF">VITISV_007455</name>
</gene>
<proteinExistence type="predicted"/>
<dbReference type="AlphaFoldDB" id="A5AL62"/>
<evidence type="ECO:0000313" key="1">
    <source>
        <dbReference type="EMBL" id="CAN75793.1"/>
    </source>
</evidence>
<reference evidence="1" key="1">
    <citation type="journal article" date="2007" name="PLoS ONE">
        <title>The first genome sequence of an elite grapevine cultivar (Pinot noir Vitis vinifera L.): coping with a highly heterozygous genome.</title>
        <authorList>
            <person name="Velasco R."/>
            <person name="Zharkikh A."/>
            <person name="Troggio M."/>
            <person name="Cartwright D.A."/>
            <person name="Cestaro A."/>
            <person name="Pruss D."/>
            <person name="Pindo M."/>
            <person name="FitzGerald L.M."/>
            <person name="Vezzulli S."/>
            <person name="Reid J."/>
            <person name="Malacarne G."/>
            <person name="Iliev D."/>
            <person name="Coppola G."/>
            <person name="Wardell B."/>
            <person name="Micheletti D."/>
            <person name="Macalma T."/>
            <person name="Facci M."/>
            <person name="Mitchell J.T."/>
            <person name="Perazzolli M."/>
            <person name="Eldredge G."/>
            <person name="Gatto P."/>
            <person name="Oyzerski R."/>
            <person name="Moretto M."/>
            <person name="Gutin N."/>
            <person name="Stefanini M."/>
            <person name="Chen Y."/>
            <person name="Segala C."/>
            <person name="Davenport C."/>
            <person name="Dematte L."/>
            <person name="Mraz A."/>
            <person name="Battilana J."/>
            <person name="Stormo K."/>
            <person name="Costa F."/>
            <person name="Tao Q."/>
            <person name="Si-Ammour A."/>
            <person name="Harkins T."/>
            <person name="Lackey A."/>
            <person name="Perbost C."/>
            <person name="Taillon B."/>
            <person name="Stella A."/>
            <person name="Solovyev V."/>
            <person name="Fawcett J.A."/>
            <person name="Sterck L."/>
            <person name="Vandepoele K."/>
            <person name="Grando S.M."/>
            <person name="Toppo S."/>
            <person name="Moser C."/>
            <person name="Lanchbury J."/>
            <person name="Bogden R."/>
            <person name="Skolnick M."/>
            <person name="Sgaramella V."/>
            <person name="Bhatnagar S.K."/>
            <person name="Fontana P."/>
            <person name="Gutin A."/>
            <person name="Van de Peer Y."/>
            <person name="Salamini F."/>
            <person name="Viola R."/>
        </authorList>
    </citation>
    <scope>NUCLEOTIDE SEQUENCE</scope>
</reference>
<dbReference type="EMBL" id="AM429299">
    <property type="protein sequence ID" value="CAN75793.1"/>
    <property type="molecule type" value="Genomic_DNA"/>
</dbReference>
<organism evidence="1">
    <name type="scientific">Vitis vinifera</name>
    <name type="common">Grape</name>
    <dbReference type="NCBI Taxonomy" id="29760"/>
    <lineage>
        <taxon>Eukaryota</taxon>
        <taxon>Viridiplantae</taxon>
        <taxon>Streptophyta</taxon>
        <taxon>Embryophyta</taxon>
        <taxon>Tracheophyta</taxon>
        <taxon>Spermatophyta</taxon>
        <taxon>Magnoliopsida</taxon>
        <taxon>eudicotyledons</taxon>
        <taxon>Gunneridae</taxon>
        <taxon>Pentapetalae</taxon>
        <taxon>rosids</taxon>
        <taxon>Vitales</taxon>
        <taxon>Vitaceae</taxon>
        <taxon>Viteae</taxon>
        <taxon>Vitis</taxon>
    </lineage>
</organism>
<accession>A5AL62</accession>
<sequence>MAQPVQPVVLVRSRTGCASPVEDRLREAKKFLSLSVAFSSQSRLNLNRLRTSTLVLAILAWLNANRRVLHSMIDFGM</sequence>
<name>A5AL62_VITVI</name>
<protein>
    <submittedName>
        <fullName evidence="1">Uncharacterized protein</fullName>
    </submittedName>
</protein>